<dbReference type="PANTHER" id="PTHR30432:SF1">
    <property type="entry name" value="DNA-BINDING TRANSCRIPTIONAL DUAL REGULATOR MODE"/>
    <property type="match status" value="1"/>
</dbReference>
<evidence type="ECO:0000313" key="2">
    <source>
        <dbReference type="EMBL" id="RZD18777.1"/>
    </source>
</evidence>
<comment type="caution">
    <text evidence="2">The sequence shown here is derived from an EMBL/GenBank/DDBJ whole genome shotgun (WGS) entry which is preliminary data.</text>
</comment>
<dbReference type="EMBL" id="SGBB01000005">
    <property type="protein sequence ID" value="RZD18777.1"/>
    <property type="molecule type" value="Genomic_DNA"/>
</dbReference>
<dbReference type="SUPFAM" id="SSF46785">
    <property type="entry name" value="Winged helix' DNA-binding domain"/>
    <property type="match status" value="1"/>
</dbReference>
<dbReference type="InterPro" id="IPR036390">
    <property type="entry name" value="WH_DNA-bd_sf"/>
</dbReference>
<protein>
    <submittedName>
        <fullName evidence="2">LysR family transcriptional regulator</fullName>
    </submittedName>
</protein>
<reference evidence="2 3" key="1">
    <citation type="journal article" date="2019" name="ISME J.">
        <title>Insights into ecological role of a new deltaproteobacterial order Candidatus Acidulodesulfobacterales by metagenomics and metatranscriptomics.</title>
        <authorList>
            <person name="Tan S."/>
            <person name="Liu J."/>
            <person name="Fang Y."/>
            <person name="Hedlund B.P."/>
            <person name="Lian Z.H."/>
            <person name="Huang L.Y."/>
            <person name="Li J.T."/>
            <person name="Huang L.N."/>
            <person name="Li W.J."/>
            <person name="Jiang H.C."/>
            <person name="Dong H.L."/>
            <person name="Shu W.S."/>
        </authorList>
    </citation>
    <scope>NUCLEOTIDE SEQUENCE [LARGE SCALE GENOMIC DNA]</scope>
    <source>
        <strain evidence="2">AP1</strain>
    </source>
</reference>
<dbReference type="Pfam" id="PF00126">
    <property type="entry name" value="HTH_1"/>
    <property type="match status" value="1"/>
</dbReference>
<dbReference type="Gene3D" id="1.10.10.10">
    <property type="entry name" value="Winged helix-like DNA-binding domain superfamily/Winged helix DNA-binding domain"/>
    <property type="match status" value="1"/>
</dbReference>
<accession>A0A519BND0</accession>
<name>A0A519BND0_9DELT</name>
<dbReference type="GO" id="GO:0003700">
    <property type="term" value="F:DNA-binding transcription factor activity"/>
    <property type="evidence" value="ECO:0007669"/>
    <property type="project" value="InterPro"/>
</dbReference>
<sequence length="117" mass="13319">MKNNAKPPFDIKTKIWFEKNGEPVFGIGRLFLLQKIESTGSINKAAKDLGFSYKKAWSYINLMEERFGYPLVNKKIGGKNGGGSILTENAKKLMTDYENILKEEEKFIKKLCLNLPV</sequence>
<dbReference type="InterPro" id="IPR000847">
    <property type="entry name" value="LysR_HTH_N"/>
</dbReference>
<evidence type="ECO:0000313" key="3">
    <source>
        <dbReference type="Proteomes" id="UP000319296"/>
    </source>
</evidence>
<gene>
    <name evidence="2" type="ORF">EVG15_04130</name>
</gene>
<dbReference type="AlphaFoldDB" id="A0A519BND0"/>
<dbReference type="PANTHER" id="PTHR30432">
    <property type="entry name" value="TRANSCRIPTIONAL REGULATOR MODE"/>
    <property type="match status" value="1"/>
</dbReference>
<feature type="domain" description="HTH lysR-type" evidence="1">
    <location>
        <begin position="30"/>
        <end position="75"/>
    </location>
</feature>
<dbReference type="InterPro" id="IPR036388">
    <property type="entry name" value="WH-like_DNA-bd_sf"/>
</dbReference>
<organism evidence="2 3">
    <name type="scientific">Candidatus Acididesulfobacter diazotrophicus</name>
    <dbReference type="NCBI Taxonomy" id="2597226"/>
    <lineage>
        <taxon>Bacteria</taxon>
        <taxon>Deltaproteobacteria</taxon>
        <taxon>Candidatus Acidulodesulfobacterales</taxon>
        <taxon>Candidatus Acididesulfobacter</taxon>
    </lineage>
</organism>
<proteinExistence type="predicted"/>
<dbReference type="Proteomes" id="UP000319296">
    <property type="component" value="Unassembled WGS sequence"/>
</dbReference>
<dbReference type="InterPro" id="IPR051815">
    <property type="entry name" value="Molybdate_resp_trans_reg"/>
</dbReference>
<evidence type="ECO:0000259" key="1">
    <source>
        <dbReference type="Pfam" id="PF00126"/>
    </source>
</evidence>